<feature type="compositionally biased region" description="Polar residues" evidence="1">
    <location>
        <begin position="1026"/>
        <end position="1054"/>
    </location>
</feature>
<sequence>MDATSPTQPPVKRQRKSEGSSSTNFFKATMNRFLTKKRAKKAPEVPKPELDLTAVLPPSDNFRTSLLMPSLSTRFSMLREQDDPSSKLGKASDDSVLTPNRRSRLYDFGYSPSGLTDIAEVASINGSVKPFVSGRRQDSFASADGYGSDNESMRSGSMMTRSRPGEGNVLFGGRQKIYKIAVGGQSEKSLGSSSTGSGMGGRAVYEDDVNLSAFQKYKQAEREKQLIEAAAHFDFGIQAEPEPEPEPEVELAQEQEQEQESLAKGPSTSPSFSNYNNRRETTSSTTSGQNTRTSTAATSVNSQGANAVAASPALTSPTVGPTTNLDRSGTKSKRLYDHGLDKDIQDQHSTTLNRLNSIQKGRGIGMPYISQPKSAPNLLDRYQRGNPLSRTVSPISPALSTIPSDVRDYASPEDSPRTLPDSRPISPLGSDFEDNTILSASIDPRDRGKATALGVFNKPTKFDQSEYLQRQKQMEPGRSTPTLTREPSKPTKPTGFAFSKPDSVNPELARSRSPTNSSQKSEHTAFSLFQNAANQMKMKSDARPDPRPLSPDAGKTFLTSPGASEIEFEPSIFAPSLTPYGQGTRVVKKADIPKARLMAEPPRNDHPAFRPNSPFERIDRPEEPQQTPNAPMPQRSNYDDILPSDDLHTMTAHEPKDVSPPPATGAGLSGLVRQHLRHGSDKSSIYDFPSQPPPLRMNNSNLPTYSYGQGAPLGVPLPSQTPEHTSLTASNPWDLDDFDGAHYQEPDSRSSVSPMDSDQLNDEGSTPKAEFDGLDTTPEAVDVPWQRELKAQHARGASTETTAEREALANELEARRRAIQEKLKNKAESEMRSSSPTPPKAGGLKAMNILKSKSSRDSMVDRTEPPQSKAKKMLGLGGSSTNLVGLTGPGRRSEEEKARHAAKYGVPIPPDPEDGTSVYDTRSREPSRERSKDIPRSAKGRSPPASSRSSGMRNRSDSEASGGRSRSRSGRYKDDLEKAMVEGTSSRTTSMYPDAYSTPDLLEQHPLPPPLPQLQSPQPSPRLRSNSKSNSPAIGTGQWDQSQLHPAMRTNVSAAPSPKLPQGMGIHALNTASSPNLSRPSPSPLQPSNTFPGLAGPSPNFQQSSFAANMTPPISGSSTPVYPTFPVQQTQTTGSLRTTTRKRSIQKSEISEPTLISTTSVVDTVNLPPGASLKNGLDEAAPPVPPINPRRRMFGFGRSGENSPNTQTPLSNSPPREAGAGSVFEEDDFERSRSRYRLRKTPSNGNSLAEKARRDREIEMLGGAGGPQVLHQPVGSPPIVMEGGMF</sequence>
<feature type="compositionally biased region" description="Low complexity" evidence="1">
    <location>
        <begin position="183"/>
        <end position="196"/>
    </location>
</feature>
<feature type="compositionally biased region" description="Polar residues" evidence="1">
    <location>
        <begin position="388"/>
        <end position="403"/>
    </location>
</feature>
<accession>A0A9P4I893</accession>
<feature type="compositionally biased region" description="Polar residues" evidence="1">
    <location>
        <begin position="288"/>
        <end position="305"/>
    </location>
</feature>
<feature type="compositionally biased region" description="Basic and acidic residues" evidence="1">
    <location>
        <begin position="739"/>
        <end position="748"/>
    </location>
</feature>
<feature type="compositionally biased region" description="Polar residues" evidence="1">
    <location>
        <begin position="1200"/>
        <end position="1214"/>
    </location>
</feature>
<feature type="compositionally biased region" description="Acidic residues" evidence="1">
    <location>
        <begin position="241"/>
        <end position="259"/>
    </location>
</feature>
<evidence type="ECO:0000256" key="1">
    <source>
        <dbReference type="SAM" id="MobiDB-lite"/>
    </source>
</evidence>
<feature type="compositionally biased region" description="Basic and acidic residues" evidence="1">
    <location>
        <begin position="41"/>
        <end position="50"/>
    </location>
</feature>
<feature type="region of interest" description="Disordered" evidence="1">
    <location>
        <begin position="536"/>
        <end position="555"/>
    </location>
</feature>
<feature type="region of interest" description="Disordered" evidence="1">
    <location>
        <begin position="139"/>
        <end position="170"/>
    </location>
</feature>
<feature type="region of interest" description="Disordered" evidence="1">
    <location>
        <begin position="1195"/>
        <end position="1286"/>
    </location>
</feature>
<proteinExistence type="predicted"/>
<dbReference type="Proteomes" id="UP000799772">
    <property type="component" value="Unassembled WGS sequence"/>
</dbReference>
<reference evidence="2" key="1">
    <citation type="journal article" date="2020" name="Stud. Mycol.">
        <title>101 Dothideomycetes genomes: a test case for predicting lifestyles and emergence of pathogens.</title>
        <authorList>
            <person name="Haridas S."/>
            <person name="Albert R."/>
            <person name="Binder M."/>
            <person name="Bloem J."/>
            <person name="Labutti K."/>
            <person name="Salamov A."/>
            <person name="Andreopoulos B."/>
            <person name="Baker S."/>
            <person name="Barry K."/>
            <person name="Bills G."/>
            <person name="Bluhm B."/>
            <person name="Cannon C."/>
            <person name="Castanera R."/>
            <person name="Culley D."/>
            <person name="Daum C."/>
            <person name="Ezra D."/>
            <person name="Gonzalez J."/>
            <person name="Henrissat B."/>
            <person name="Kuo A."/>
            <person name="Liang C."/>
            <person name="Lipzen A."/>
            <person name="Lutzoni F."/>
            <person name="Magnuson J."/>
            <person name="Mondo S."/>
            <person name="Nolan M."/>
            <person name="Ohm R."/>
            <person name="Pangilinan J."/>
            <person name="Park H.-J."/>
            <person name="Ramirez L."/>
            <person name="Alfaro M."/>
            <person name="Sun H."/>
            <person name="Tritt A."/>
            <person name="Yoshinaga Y."/>
            <person name="Zwiers L.-H."/>
            <person name="Turgeon B."/>
            <person name="Goodwin S."/>
            <person name="Spatafora J."/>
            <person name="Crous P."/>
            <person name="Grigoriev I."/>
        </authorList>
    </citation>
    <scope>NUCLEOTIDE SEQUENCE</scope>
    <source>
        <strain evidence="2">CBS 133067</strain>
    </source>
</reference>
<feature type="compositionally biased region" description="Polar residues" evidence="1">
    <location>
        <begin position="313"/>
        <end position="327"/>
    </location>
</feature>
<feature type="region of interest" description="Disordered" evidence="1">
    <location>
        <begin position="1"/>
        <end position="63"/>
    </location>
</feature>
<feature type="region of interest" description="Disordered" evidence="1">
    <location>
        <begin position="596"/>
        <end position="1152"/>
    </location>
</feature>
<feature type="compositionally biased region" description="Basic and acidic residues" evidence="1">
    <location>
        <begin position="921"/>
        <end position="936"/>
    </location>
</feature>
<feature type="compositionally biased region" description="Basic and acidic residues" evidence="1">
    <location>
        <begin position="645"/>
        <end position="657"/>
    </location>
</feature>
<feature type="compositionally biased region" description="Polar residues" evidence="1">
    <location>
        <begin position="266"/>
        <end position="276"/>
    </location>
</feature>
<name>A0A9P4I893_9PEZI</name>
<feature type="compositionally biased region" description="Low complexity" evidence="1">
    <location>
        <begin position="1128"/>
        <end position="1138"/>
    </location>
</feature>
<feature type="compositionally biased region" description="Low complexity" evidence="1">
    <location>
        <begin position="940"/>
        <end position="951"/>
    </location>
</feature>
<feature type="region of interest" description="Disordered" evidence="1">
    <location>
        <begin position="77"/>
        <end position="97"/>
    </location>
</feature>
<feature type="compositionally biased region" description="Polar residues" evidence="1">
    <location>
        <begin position="749"/>
        <end position="764"/>
    </location>
</feature>
<feature type="compositionally biased region" description="Basic and acidic residues" evidence="1">
    <location>
        <begin position="77"/>
        <end position="93"/>
    </location>
</feature>
<feature type="compositionally biased region" description="Basic and acidic residues" evidence="1">
    <location>
        <begin position="802"/>
        <end position="831"/>
    </location>
</feature>
<evidence type="ECO:0000313" key="3">
    <source>
        <dbReference type="Proteomes" id="UP000799772"/>
    </source>
</evidence>
<feature type="compositionally biased region" description="Low complexity" evidence="1">
    <location>
        <begin position="1013"/>
        <end position="1024"/>
    </location>
</feature>
<organism evidence="2 3">
    <name type="scientific">Rhizodiscina lignyota</name>
    <dbReference type="NCBI Taxonomy" id="1504668"/>
    <lineage>
        <taxon>Eukaryota</taxon>
        <taxon>Fungi</taxon>
        <taxon>Dikarya</taxon>
        <taxon>Ascomycota</taxon>
        <taxon>Pezizomycotina</taxon>
        <taxon>Dothideomycetes</taxon>
        <taxon>Pleosporomycetidae</taxon>
        <taxon>Aulographales</taxon>
        <taxon>Rhizodiscinaceae</taxon>
        <taxon>Rhizodiscina</taxon>
    </lineage>
</organism>
<protein>
    <submittedName>
        <fullName evidence="2">Uncharacterized protein</fullName>
    </submittedName>
</protein>
<keyword evidence="3" id="KW-1185">Reference proteome</keyword>
<evidence type="ECO:0000313" key="2">
    <source>
        <dbReference type="EMBL" id="KAF2097026.1"/>
    </source>
</evidence>
<feature type="compositionally biased region" description="Low complexity" evidence="1">
    <location>
        <begin position="153"/>
        <end position="162"/>
    </location>
</feature>
<feature type="compositionally biased region" description="Basic and acidic residues" evidence="1">
    <location>
        <begin position="405"/>
        <end position="416"/>
    </location>
</feature>
<feature type="compositionally biased region" description="Basic and acidic residues" evidence="1">
    <location>
        <begin position="854"/>
        <end position="864"/>
    </location>
</feature>
<feature type="compositionally biased region" description="Basic and acidic residues" evidence="1">
    <location>
        <begin position="1250"/>
        <end position="1259"/>
    </location>
</feature>
<feature type="compositionally biased region" description="Polar residues" evidence="1">
    <location>
        <begin position="1099"/>
        <end position="1121"/>
    </location>
</feature>
<feature type="compositionally biased region" description="Polar residues" evidence="1">
    <location>
        <begin position="697"/>
        <end position="707"/>
    </location>
</feature>
<feature type="compositionally biased region" description="Basic and acidic residues" evidence="1">
    <location>
        <begin position="971"/>
        <end position="980"/>
    </location>
</feature>
<feature type="region of interest" description="Disordered" evidence="1">
    <location>
        <begin position="239"/>
        <end position="333"/>
    </location>
</feature>
<feature type="region of interest" description="Disordered" evidence="1">
    <location>
        <begin position="182"/>
        <end position="203"/>
    </location>
</feature>
<feature type="compositionally biased region" description="Polar residues" evidence="1">
    <location>
        <begin position="718"/>
        <end position="731"/>
    </location>
</feature>
<gene>
    <name evidence="2" type="ORF">NA57DRAFT_57636</name>
</gene>
<comment type="caution">
    <text evidence="2">The sequence shown here is derived from an EMBL/GenBank/DDBJ whole genome shotgun (WGS) entry which is preliminary data.</text>
</comment>
<feature type="region of interest" description="Disordered" evidence="1">
    <location>
        <begin position="388"/>
        <end position="523"/>
    </location>
</feature>
<dbReference type="EMBL" id="ML978128">
    <property type="protein sequence ID" value="KAF2097026.1"/>
    <property type="molecule type" value="Genomic_DNA"/>
</dbReference>
<dbReference type="OrthoDB" id="5335210at2759"/>